<evidence type="ECO:0000256" key="3">
    <source>
        <dbReference type="ARBA" id="ARBA00023027"/>
    </source>
</evidence>
<comment type="similarity">
    <text evidence="1">Belongs to the iron-containing alcohol dehydrogenase family.</text>
</comment>
<dbReference type="eggNOG" id="COG1454">
    <property type="taxonomic scope" value="Bacteria"/>
</dbReference>
<dbReference type="RefSeq" id="WP_034630064.1">
    <property type="nucleotide sequence ID" value="NZ_JRJU01000017.1"/>
</dbReference>
<feature type="domain" description="Alcohol dehydrogenase iron-type/glycerol dehydrogenase GldA" evidence="4">
    <location>
        <begin position="12"/>
        <end position="179"/>
    </location>
</feature>
<dbReference type="InterPro" id="IPR039697">
    <property type="entry name" value="Alcohol_dehydrogenase_Fe"/>
</dbReference>
<dbReference type="PANTHER" id="PTHR11496">
    <property type="entry name" value="ALCOHOL DEHYDROGENASE"/>
    <property type="match status" value="1"/>
</dbReference>
<dbReference type="Pfam" id="PF25137">
    <property type="entry name" value="ADH_Fe_C"/>
    <property type="match status" value="1"/>
</dbReference>
<dbReference type="OrthoDB" id="9815791at2"/>
<dbReference type="EMBL" id="JRJU01000017">
    <property type="protein sequence ID" value="KHF39564.1"/>
    <property type="molecule type" value="Genomic_DNA"/>
</dbReference>
<dbReference type="Pfam" id="PF00465">
    <property type="entry name" value="Fe-ADH"/>
    <property type="match status" value="1"/>
</dbReference>
<dbReference type="PROSITE" id="PS00913">
    <property type="entry name" value="ADH_IRON_1"/>
    <property type="match status" value="1"/>
</dbReference>
<dbReference type="InterPro" id="IPR018211">
    <property type="entry name" value="ADH_Fe_CS"/>
</dbReference>
<dbReference type="FunFam" id="1.20.1090.10:FF:000001">
    <property type="entry name" value="Aldehyde-alcohol dehydrogenase"/>
    <property type="match status" value="1"/>
</dbReference>
<dbReference type="Gene3D" id="1.20.1090.10">
    <property type="entry name" value="Dehydroquinate synthase-like - alpha domain"/>
    <property type="match status" value="1"/>
</dbReference>
<reference evidence="6 7" key="1">
    <citation type="submission" date="2014-09" db="EMBL/GenBank/DDBJ databases">
        <title>Genome sequencing and annotation of Bacillus Okhensis strain Kh10-101T.</title>
        <authorList>
            <person name="Prakash J.S."/>
        </authorList>
    </citation>
    <scope>NUCLEOTIDE SEQUENCE [LARGE SCALE GENOMIC DNA]</scope>
    <source>
        <strain evidence="7">Kh10-101T</strain>
    </source>
</reference>
<keyword evidence="2" id="KW-0560">Oxidoreductase</keyword>
<dbReference type="CDD" id="cd08551">
    <property type="entry name" value="Fe-ADH"/>
    <property type="match status" value="1"/>
</dbReference>
<dbReference type="Proteomes" id="UP000030832">
    <property type="component" value="Unassembled WGS sequence"/>
</dbReference>
<evidence type="ECO:0000256" key="2">
    <source>
        <dbReference type="ARBA" id="ARBA00023002"/>
    </source>
</evidence>
<organism evidence="6 7">
    <name type="scientific">Halalkalibacter okhensis</name>
    <dbReference type="NCBI Taxonomy" id="333138"/>
    <lineage>
        <taxon>Bacteria</taxon>
        <taxon>Bacillati</taxon>
        <taxon>Bacillota</taxon>
        <taxon>Bacilli</taxon>
        <taxon>Bacillales</taxon>
        <taxon>Bacillaceae</taxon>
        <taxon>Halalkalibacter</taxon>
    </lineage>
</organism>
<evidence type="ECO:0000313" key="6">
    <source>
        <dbReference type="EMBL" id="KHF39564.1"/>
    </source>
</evidence>
<dbReference type="PANTHER" id="PTHR11496:SF102">
    <property type="entry name" value="ALCOHOL DEHYDROGENASE 4"/>
    <property type="match status" value="1"/>
</dbReference>
<dbReference type="InterPro" id="IPR001670">
    <property type="entry name" value="ADH_Fe/GldA"/>
</dbReference>
<dbReference type="GO" id="GO:0004022">
    <property type="term" value="F:alcohol dehydrogenase (NAD+) activity"/>
    <property type="evidence" value="ECO:0007669"/>
    <property type="project" value="TreeGrafter"/>
</dbReference>
<dbReference type="GO" id="GO:0046872">
    <property type="term" value="F:metal ion binding"/>
    <property type="evidence" value="ECO:0007669"/>
    <property type="project" value="InterPro"/>
</dbReference>
<evidence type="ECO:0000259" key="4">
    <source>
        <dbReference type="Pfam" id="PF00465"/>
    </source>
</evidence>
<proteinExistence type="inferred from homology"/>
<dbReference type="AlphaFoldDB" id="A0A0B0IHL9"/>
<evidence type="ECO:0000313" key="7">
    <source>
        <dbReference type="Proteomes" id="UP000030832"/>
    </source>
</evidence>
<sequence length="396" mass="42616">MIFDKFFRYEIPTAIEFGNGAINSLPEHVRELGGRKVLIVCDQGVLHAGVVAKLEEPLKSNQIPYEIFSEIEADPAIDSVDKGLKLGKEEECDVVVGVGGGSSLDTAKAIGLMLNNPGHIRDYVGINMVPNPSVPVIAVPTTAGTGSEITIWSVLSDKEAKVKLSVGSVYNCPNVAIADAELTTSLPPHITAATGMDALTHALESYVNKATQPISEGLSVQAMKMISEHLRMAVVQGENLEARSNMLLASLIAAMAFNSTRLGLAHALAIPLGAHFKIPHGTVNAILLPEVMQFNVIGNPKKFAEIASIFGVDTYSLTEREAAEKSVEAIRQLKDDIGIHQTLSDFGVKEEHLDFIVEEAMLSGNVPVNPRKPTLEDLKNICRAAMTEEKESYITL</sequence>
<keyword evidence="3" id="KW-0520">NAD</keyword>
<dbReference type="InterPro" id="IPR056798">
    <property type="entry name" value="ADH_Fe_C"/>
</dbReference>
<dbReference type="SUPFAM" id="SSF56796">
    <property type="entry name" value="Dehydroquinate synthase-like"/>
    <property type="match status" value="1"/>
</dbReference>
<accession>A0A0B0IHL9</accession>
<evidence type="ECO:0000259" key="5">
    <source>
        <dbReference type="Pfam" id="PF25137"/>
    </source>
</evidence>
<gene>
    <name evidence="6" type="ORF">LQ50_14030</name>
</gene>
<comment type="caution">
    <text evidence="6">The sequence shown here is derived from an EMBL/GenBank/DDBJ whole genome shotgun (WGS) entry which is preliminary data.</text>
</comment>
<protein>
    <submittedName>
        <fullName evidence="6">Alcohol dehydrogenase</fullName>
    </submittedName>
</protein>
<evidence type="ECO:0000256" key="1">
    <source>
        <dbReference type="ARBA" id="ARBA00007358"/>
    </source>
</evidence>
<dbReference type="Gene3D" id="3.40.50.1970">
    <property type="match status" value="1"/>
</dbReference>
<keyword evidence="7" id="KW-1185">Reference proteome</keyword>
<dbReference type="STRING" id="333138.LQ50_14030"/>
<dbReference type="FunFam" id="3.40.50.1970:FF:000003">
    <property type="entry name" value="Alcohol dehydrogenase, iron-containing"/>
    <property type="match status" value="1"/>
</dbReference>
<feature type="domain" description="Fe-containing alcohol dehydrogenase-like C-terminal" evidence="5">
    <location>
        <begin position="191"/>
        <end position="386"/>
    </location>
</feature>
<name>A0A0B0IHL9_9BACI</name>